<keyword evidence="1" id="KW-0732">Signal</keyword>
<protein>
    <recommendedName>
        <fullName evidence="4">Secreted protein</fullName>
    </recommendedName>
</protein>
<organism evidence="2 3">
    <name type="scientific">Zunongwangia profunda</name>
    <dbReference type="NCBI Taxonomy" id="398743"/>
    <lineage>
        <taxon>Bacteria</taxon>
        <taxon>Pseudomonadati</taxon>
        <taxon>Bacteroidota</taxon>
        <taxon>Flavobacteriia</taxon>
        <taxon>Flavobacteriales</taxon>
        <taxon>Flavobacteriaceae</taxon>
        <taxon>Zunongwangia</taxon>
    </lineage>
</organism>
<feature type="chain" id="PRO_5017667014" description="Secreted protein" evidence="1">
    <location>
        <begin position="22"/>
        <end position="88"/>
    </location>
</feature>
<dbReference type="EMBL" id="DPMF01000242">
    <property type="protein sequence ID" value="HCV81403.1"/>
    <property type="molecule type" value="Genomic_DNA"/>
</dbReference>
<dbReference type="Proteomes" id="UP000264330">
    <property type="component" value="Unassembled WGS sequence"/>
</dbReference>
<dbReference type="AlphaFoldDB" id="A0A3D5J0C5"/>
<dbReference type="InterPro" id="IPR045391">
    <property type="entry name" value="DUF6520"/>
</dbReference>
<evidence type="ECO:0008006" key="4">
    <source>
        <dbReference type="Google" id="ProtNLM"/>
    </source>
</evidence>
<evidence type="ECO:0000313" key="3">
    <source>
        <dbReference type="Proteomes" id="UP000264330"/>
    </source>
</evidence>
<proteinExistence type="predicted"/>
<gene>
    <name evidence="2" type="ORF">DGQ38_10180</name>
</gene>
<comment type="caution">
    <text evidence="2">The sequence shown here is derived from an EMBL/GenBank/DDBJ whole genome shotgun (WGS) entry which is preliminary data.</text>
</comment>
<dbReference type="RefSeq" id="WP_013072676.1">
    <property type="nucleotide sequence ID" value="NZ_CAXGSG010000162.1"/>
</dbReference>
<sequence>MKTNFLIPALAFVSAIGMSFTAPTIQQSGEVFKDGTWQAVPVNCNGESNNCQVRFTSDPTQLYDVYDSSHENILQSSGQATIIDDSME</sequence>
<evidence type="ECO:0000256" key="1">
    <source>
        <dbReference type="SAM" id="SignalP"/>
    </source>
</evidence>
<reference evidence="2 3" key="1">
    <citation type="journal article" date="2018" name="Nat. Biotechnol.">
        <title>A standardized bacterial taxonomy based on genome phylogeny substantially revises the tree of life.</title>
        <authorList>
            <person name="Parks D.H."/>
            <person name="Chuvochina M."/>
            <person name="Waite D.W."/>
            <person name="Rinke C."/>
            <person name="Skarshewski A."/>
            <person name="Chaumeil P.A."/>
            <person name="Hugenholtz P."/>
        </authorList>
    </citation>
    <scope>NUCLEOTIDE SEQUENCE [LARGE SCALE GENOMIC DNA]</scope>
    <source>
        <strain evidence="2">UBA9359</strain>
    </source>
</reference>
<evidence type="ECO:0000313" key="2">
    <source>
        <dbReference type="EMBL" id="HCV81403.1"/>
    </source>
</evidence>
<name>A0A3D5J0C5_9FLAO</name>
<feature type="signal peptide" evidence="1">
    <location>
        <begin position="1"/>
        <end position="21"/>
    </location>
</feature>
<accession>A0A3D5J0C5</accession>
<dbReference type="Pfam" id="PF20130">
    <property type="entry name" value="DUF6520"/>
    <property type="match status" value="1"/>
</dbReference>